<feature type="non-terminal residue" evidence="1">
    <location>
        <position position="1"/>
    </location>
</feature>
<dbReference type="AlphaFoldDB" id="X1H9M3"/>
<reference evidence="1" key="1">
    <citation type="journal article" date="2014" name="Front. Microbiol.">
        <title>High frequency of phylogenetically diverse reductive dehalogenase-homologous genes in deep subseafloor sedimentary metagenomes.</title>
        <authorList>
            <person name="Kawai M."/>
            <person name="Futagami T."/>
            <person name="Toyoda A."/>
            <person name="Takaki Y."/>
            <person name="Nishi S."/>
            <person name="Hori S."/>
            <person name="Arai W."/>
            <person name="Tsubouchi T."/>
            <person name="Morono Y."/>
            <person name="Uchiyama I."/>
            <person name="Ito T."/>
            <person name="Fujiyama A."/>
            <person name="Inagaki F."/>
            <person name="Takami H."/>
        </authorList>
    </citation>
    <scope>NUCLEOTIDE SEQUENCE</scope>
    <source>
        <strain evidence="1">Expedition CK06-06</strain>
    </source>
</reference>
<evidence type="ECO:0000313" key="1">
    <source>
        <dbReference type="EMBL" id="GAH53775.1"/>
    </source>
</evidence>
<sequence length="59" mass="6830">PVKTVTKIITPNVTAQIFYLKNRQPDEWKDRHDLDVSGNVNIRVVTAVPRSKKEKEVEK</sequence>
<accession>X1H9M3</accession>
<proteinExistence type="predicted"/>
<gene>
    <name evidence="1" type="ORF">S03H2_32154</name>
</gene>
<protein>
    <submittedName>
        <fullName evidence="1">Uncharacterized protein</fullName>
    </submittedName>
</protein>
<organism evidence="1">
    <name type="scientific">marine sediment metagenome</name>
    <dbReference type="NCBI Taxonomy" id="412755"/>
    <lineage>
        <taxon>unclassified sequences</taxon>
        <taxon>metagenomes</taxon>
        <taxon>ecological metagenomes</taxon>
    </lineage>
</organism>
<dbReference type="EMBL" id="BARU01019526">
    <property type="protein sequence ID" value="GAH53775.1"/>
    <property type="molecule type" value="Genomic_DNA"/>
</dbReference>
<name>X1H9M3_9ZZZZ</name>
<comment type="caution">
    <text evidence="1">The sequence shown here is derived from an EMBL/GenBank/DDBJ whole genome shotgun (WGS) entry which is preliminary data.</text>
</comment>